<gene>
    <name evidence="1" type="ORF">POL25_19450</name>
</gene>
<keyword evidence="2" id="KW-1185">Reference proteome</keyword>
<reference evidence="1 2" key="1">
    <citation type="submission" date="2022-11" db="EMBL/GenBank/DDBJ databases">
        <title>Minimal conservation of predation-associated metabolite biosynthetic gene clusters underscores biosynthetic potential of Myxococcota including descriptions for ten novel species: Archangium lansinium sp. nov., Myxococcus landrumus sp. nov., Nannocystis bai.</title>
        <authorList>
            <person name="Ahearne A."/>
            <person name="Stevens C."/>
            <person name="Dowd S."/>
        </authorList>
    </citation>
    <scope>NUCLEOTIDE SEQUENCE [LARGE SCALE GENOMIC DNA]</scope>
    <source>
        <strain evidence="1 2">BB15-2</strain>
    </source>
</reference>
<sequence length="222" mass="24284">MKSADGRFVTNEGRTWFVQKDERPAAEIEQEVDYSALFALVRTMNPLRMSRPESRPGVQYLFAELPPDPVREAVVSGGGHVIHASEVVPFDGPLRAPADLAEHFFARIARKVAAERDLGFSRDGLEQLEQALADAQEADEATYWKAVFDLGAYAGETLRAAAGGRWIRQDAAGVVPFAFACTIGDEPAELYLLAKAMRFIAEGPEDSLTGFVDLAARTRAAR</sequence>
<accession>A0ABT5E106</accession>
<name>A0ABT5E106_9BACT</name>
<protein>
    <submittedName>
        <fullName evidence="1">Uncharacterized protein</fullName>
    </submittedName>
</protein>
<comment type="caution">
    <text evidence="1">The sequence shown here is derived from an EMBL/GenBank/DDBJ whole genome shotgun (WGS) entry which is preliminary data.</text>
</comment>
<dbReference type="RefSeq" id="WP_272087601.1">
    <property type="nucleotide sequence ID" value="NZ_JAQNDL010000002.1"/>
</dbReference>
<organism evidence="1 2">
    <name type="scientific">Nannocystis bainbridge</name>
    <dbReference type="NCBI Taxonomy" id="2995303"/>
    <lineage>
        <taxon>Bacteria</taxon>
        <taxon>Pseudomonadati</taxon>
        <taxon>Myxococcota</taxon>
        <taxon>Polyangia</taxon>
        <taxon>Nannocystales</taxon>
        <taxon>Nannocystaceae</taxon>
        <taxon>Nannocystis</taxon>
    </lineage>
</organism>
<dbReference type="EMBL" id="JAQNDL010000002">
    <property type="protein sequence ID" value="MDC0719090.1"/>
    <property type="molecule type" value="Genomic_DNA"/>
</dbReference>
<evidence type="ECO:0000313" key="1">
    <source>
        <dbReference type="EMBL" id="MDC0719090.1"/>
    </source>
</evidence>
<dbReference type="Proteomes" id="UP001221686">
    <property type="component" value="Unassembled WGS sequence"/>
</dbReference>
<proteinExistence type="predicted"/>
<evidence type="ECO:0000313" key="2">
    <source>
        <dbReference type="Proteomes" id="UP001221686"/>
    </source>
</evidence>